<reference evidence="3" key="2">
    <citation type="submission" date="2021-03" db="EMBL/GenBank/DDBJ databases">
        <authorList>
            <person name="Cao W."/>
        </authorList>
    </citation>
    <scope>NUCLEOTIDE SEQUENCE</scope>
    <source>
        <strain evidence="3">110414</strain>
    </source>
</reference>
<protein>
    <submittedName>
        <fullName evidence="3">Pilus assembly protein</fullName>
    </submittedName>
</protein>
<dbReference type="AlphaFoldDB" id="A0A940X2A3"/>
<reference evidence="3" key="1">
    <citation type="journal article" date="2016" name="Int. J. Syst. Evol. Microbiol.">
        <title>Pseudoxanthomonas helianthi sp. nov., isolated from roots of Jerusalem artichoke (Helianthus tuberosus).</title>
        <authorList>
            <person name="Kittiwongwattana C."/>
            <person name="Thawai C."/>
        </authorList>
    </citation>
    <scope>NUCLEOTIDE SEQUENCE</scope>
    <source>
        <strain evidence="3">110414</strain>
    </source>
</reference>
<dbReference type="InterPro" id="IPR012495">
    <property type="entry name" value="TadE-like_dom"/>
</dbReference>
<proteinExistence type="predicted"/>
<feature type="transmembrane region" description="Helical" evidence="1">
    <location>
        <begin position="20"/>
        <end position="43"/>
    </location>
</feature>
<evidence type="ECO:0000313" key="4">
    <source>
        <dbReference type="Proteomes" id="UP000673447"/>
    </source>
</evidence>
<dbReference type="Pfam" id="PF07811">
    <property type="entry name" value="TadE"/>
    <property type="match status" value="1"/>
</dbReference>
<evidence type="ECO:0000256" key="1">
    <source>
        <dbReference type="SAM" id="Phobius"/>
    </source>
</evidence>
<comment type="caution">
    <text evidence="3">The sequence shown here is derived from an EMBL/GenBank/DDBJ whole genome shotgun (WGS) entry which is preliminary data.</text>
</comment>
<dbReference type="EMBL" id="JAGKTC010000001">
    <property type="protein sequence ID" value="MBP3983886.1"/>
    <property type="molecule type" value="Genomic_DNA"/>
</dbReference>
<sequence length="222" mass="24738">MSPRLRSYNPRRDVGGQSMVEFIIAAPVLLFLILSIVQFVLLYRIKATLDYAALEAARAGAVHGADKSEMKNGLARGMTPLFAHKTSMTELETAYLKAKAEMALFGKVEVINPTRSAWNEHKEKQYNGQYALPNDSLAFRSDSVGRSGVSVQDANILKIRVTYQAPLVVPFVSWVLKGKSEYLKSGTFEGSPLNPITDRLPIESYAIVRMQSPIYETRNLDH</sequence>
<gene>
    <name evidence="3" type="ORF">J5837_05540</name>
</gene>
<name>A0A940X2A3_9GAMM</name>
<keyword evidence="4" id="KW-1185">Reference proteome</keyword>
<keyword evidence="1" id="KW-0472">Membrane</keyword>
<feature type="domain" description="TadE-like" evidence="2">
    <location>
        <begin position="16"/>
        <end position="58"/>
    </location>
</feature>
<evidence type="ECO:0000313" key="3">
    <source>
        <dbReference type="EMBL" id="MBP3983886.1"/>
    </source>
</evidence>
<keyword evidence="1" id="KW-1133">Transmembrane helix</keyword>
<evidence type="ECO:0000259" key="2">
    <source>
        <dbReference type="Pfam" id="PF07811"/>
    </source>
</evidence>
<keyword evidence="1" id="KW-0812">Transmembrane</keyword>
<accession>A0A940X2A3</accession>
<dbReference type="RefSeq" id="WP_210535701.1">
    <property type="nucleotide sequence ID" value="NZ_JAGKTC010000001.1"/>
</dbReference>
<dbReference type="Proteomes" id="UP000673447">
    <property type="component" value="Unassembled WGS sequence"/>
</dbReference>
<organism evidence="3 4">
    <name type="scientific">Pseudoxanthomonas helianthi</name>
    <dbReference type="NCBI Taxonomy" id="1453541"/>
    <lineage>
        <taxon>Bacteria</taxon>
        <taxon>Pseudomonadati</taxon>
        <taxon>Pseudomonadota</taxon>
        <taxon>Gammaproteobacteria</taxon>
        <taxon>Lysobacterales</taxon>
        <taxon>Lysobacteraceae</taxon>
        <taxon>Pseudoxanthomonas</taxon>
    </lineage>
</organism>